<dbReference type="CDD" id="cd15831">
    <property type="entry name" value="BTAD"/>
    <property type="match status" value="1"/>
</dbReference>
<dbReference type="Proteomes" id="UP000323454">
    <property type="component" value="Unassembled WGS sequence"/>
</dbReference>
<dbReference type="OrthoDB" id="134712at2"/>
<dbReference type="InterPro" id="IPR036388">
    <property type="entry name" value="WH-like_DNA-bd_sf"/>
</dbReference>
<keyword evidence="3 5" id="KW-0238">DNA-binding</keyword>
<dbReference type="InterPro" id="IPR001867">
    <property type="entry name" value="OmpR/PhoB-type_DNA-bd"/>
</dbReference>
<dbReference type="SUPFAM" id="SSF52540">
    <property type="entry name" value="P-loop containing nucleoside triphosphate hydrolases"/>
    <property type="match status" value="1"/>
</dbReference>
<protein>
    <submittedName>
        <fullName evidence="7">AAA family ATPase</fullName>
    </submittedName>
</protein>
<dbReference type="SUPFAM" id="SSF46894">
    <property type="entry name" value="C-terminal effector domain of the bipartite response regulators"/>
    <property type="match status" value="1"/>
</dbReference>
<dbReference type="InterPro" id="IPR041664">
    <property type="entry name" value="AAA_16"/>
</dbReference>
<keyword evidence="2" id="KW-0805">Transcription regulation</keyword>
<evidence type="ECO:0000256" key="5">
    <source>
        <dbReference type="PROSITE-ProRule" id="PRU01091"/>
    </source>
</evidence>
<evidence type="ECO:0000256" key="1">
    <source>
        <dbReference type="ARBA" id="ARBA00005820"/>
    </source>
</evidence>
<reference evidence="7 8" key="1">
    <citation type="submission" date="2019-09" db="EMBL/GenBank/DDBJ databases">
        <title>Goodfellowia gen. nov., a new genus of the Pseudonocardineae related to Actinoalloteichus, containing Goodfellowia coeruleoviolacea gen. nov., comb. nov. gen. nov., comb. nov.</title>
        <authorList>
            <person name="Labeda D."/>
        </authorList>
    </citation>
    <scope>NUCLEOTIDE SEQUENCE [LARGE SCALE GENOMIC DNA]</scope>
    <source>
        <strain evidence="7 8">AN110305</strain>
    </source>
</reference>
<sequence>MVRVRVLGSIEAEVDGVAVPLGGPRQRAVLALLVSARGDVVSVDRLIEDLWNGEPPAQAVTSLQAYVSNLRRLLEPGRPPRTPARLLVSSPPGYALRLPEDAVDAWRFERLAREARETADPVAARATLTEALALWRGPVFAEAADEPWALAETTRLTELRLAARELRVSLGLRAGDVVHTALEAELLTREEPLREEGWRLHALALWGGDRQADALATLRRARAVLADDVGLDPGPALAAVEEAILAQRVDVLRAAVGGPTPAAPAVSAPPRAARAEDLFVGRDGELAALGAVAQEVPARGVRVALVTGEAGLGKSALLSRLAENLAEDGWLVATGRCPEDSSAPPAWAWVEALRAVSEVVPPPEESSAALAPLLSEDGPGPAVDAAVGRFRLHRAVWSWLAAAARERPTAIMLDDLHWADAETLALVAGAADHQSGAPILVVGAFRQDEVHQPLADALAALARRSPLRVALPGLPEAAVARLVHTVGEAPVDRDTVAALTERTGGNPFYLRESVRLLGSEGALVALSEVPEGVRDVLRRRLARLPEPAVAVLRLAALAGRDVDVEVLVSAADTDESGVLDAVEAGLIAGLLTEPAPGRVRFVHALVRDTMVADLSRLRSARMHARIGAALERLSPDDVSALAHHFARAATAATSVRAVDYCVRAAELAERRYAYDKSVGQLVDALASFERIPAQDGVDRDDRRAELLGALLRAQVRAGAIADARATRGRAVEFAEAAGRDDLLIAAFTAWTDPTPWQTRPYGMVDGPVVALLTRLLALPDLAARTRCRLLDVYASELSGGGLGSRARAAAEEAVALAAEVGDPALRALAMSTLMRELDIDLEGPRRAALAREVAEIGDEWDLPEYRWFGRFTQASGAAAAGDPVATRRFVEQGLELARTYQMPEAIGVGECALATLAHVEGRLEEAERRYAEATAQMIRHGSLHAAGYFQLTRASILAGAGRLAEFADRTAGLYEDYGPIVADLAAAALAAAGRLPEARAMRARAVPIRADYFYTAMATFRAIAVVALGERDAARELYGQLLPYRDAQLAGLTSMSVAMRPIAHTLGELARLLGDTDAAADHFARAEAVALRWGATEWAAQARAAAAAVVL</sequence>
<dbReference type="SUPFAM" id="SSF48452">
    <property type="entry name" value="TPR-like"/>
    <property type="match status" value="1"/>
</dbReference>
<keyword evidence="4" id="KW-0804">Transcription</keyword>
<evidence type="ECO:0000259" key="6">
    <source>
        <dbReference type="PROSITE" id="PS51755"/>
    </source>
</evidence>
<dbReference type="EMBL" id="VUOB01000080">
    <property type="protein sequence ID" value="KAA2251411.1"/>
    <property type="molecule type" value="Genomic_DNA"/>
</dbReference>
<evidence type="ECO:0000256" key="3">
    <source>
        <dbReference type="ARBA" id="ARBA00023125"/>
    </source>
</evidence>
<dbReference type="AlphaFoldDB" id="A0A5B2WHV3"/>
<comment type="caution">
    <text evidence="7">The sequence shown here is derived from an EMBL/GenBank/DDBJ whole genome shotgun (WGS) entry which is preliminary data.</text>
</comment>
<dbReference type="GO" id="GO:0006355">
    <property type="term" value="P:regulation of DNA-templated transcription"/>
    <property type="evidence" value="ECO:0007669"/>
    <property type="project" value="InterPro"/>
</dbReference>
<dbReference type="SMART" id="SM00862">
    <property type="entry name" value="Trans_reg_C"/>
    <property type="match status" value="1"/>
</dbReference>
<dbReference type="SMART" id="SM01043">
    <property type="entry name" value="BTAD"/>
    <property type="match status" value="1"/>
</dbReference>
<keyword evidence="8" id="KW-1185">Reference proteome</keyword>
<reference evidence="7 8" key="2">
    <citation type="submission" date="2019-09" db="EMBL/GenBank/DDBJ databases">
        <authorList>
            <person name="Jin C."/>
        </authorList>
    </citation>
    <scope>NUCLEOTIDE SEQUENCE [LARGE SCALE GENOMIC DNA]</scope>
    <source>
        <strain evidence="7 8">AN110305</strain>
    </source>
</reference>
<dbReference type="InterPro" id="IPR027417">
    <property type="entry name" value="P-loop_NTPase"/>
</dbReference>
<accession>A0A5B2WHV3</accession>
<dbReference type="RefSeq" id="WP_149854642.1">
    <property type="nucleotide sequence ID" value="NZ_VUOB01000080.1"/>
</dbReference>
<dbReference type="PROSITE" id="PS51755">
    <property type="entry name" value="OMPR_PHOB"/>
    <property type="match status" value="1"/>
</dbReference>
<evidence type="ECO:0000256" key="4">
    <source>
        <dbReference type="ARBA" id="ARBA00023163"/>
    </source>
</evidence>
<feature type="DNA-binding region" description="OmpR/PhoB-type" evidence="5">
    <location>
        <begin position="1"/>
        <end position="98"/>
    </location>
</feature>
<dbReference type="InterPro" id="IPR011990">
    <property type="entry name" value="TPR-like_helical_dom_sf"/>
</dbReference>
<dbReference type="InterPro" id="IPR005158">
    <property type="entry name" value="BTAD"/>
</dbReference>
<dbReference type="Gene3D" id="1.10.10.10">
    <property type="entry name" value="Winged helix-like DNA-binding domain superfamily/Winged helix DNA-binding domain"/>
    <property type="match status" value="1"/>
</dbReference>
<evidence type="ECO:0000313" key="7">
    <source>
        <dbReference type="EMBL" id="KAA2251411.1"/>
    </source>
</evidence>
<dbReference type="GO" id="GO:0003677">
    <property type="term" value="F:DNA binding"/>
    <property type="evidence" value="ECO:0007669"/>
    <property type="project" value="UniProtKB-UniRule"/>
</dbReference>
<dbReference type="InterPro" id="IPR016032">
    <property type="entry name" value="Sig_transdc_resp-reg_C-effctor"/>
</dbReference>
<dbReference type="Pfam" id="PF03704">
    <property type="entry name" value="BTAD"/>
    <property type="match status" value="1"/>
</dbReference>
<dbReference type="GO" id="GO:0000160">
    <property type="term" value="P:phosphorelay signal transduction system"/>
    <property type="evidence" value="ECO:0007669"/>
    <property type="project" value="InterPro"/>
</dbReference>
<dbReference type="PANTHER" id="PTHR35807">
    <property type="entry name" value="TRANSCRIPTIONAL REGULATOR REDD-RELATED"/>
    <property type="match status" value="1"/>
</dbReference>
<evidence type="ECO:0000256" key="2">
    <source>
        <dbReference type="ARBA" id="ARBA00023015"/>
    </source>
</evidence>
<name>A0A5B2WHV3_9PSEU</name>
<dbReference type="PANTHER" id="PTHR35807:SF1">
    <property type="entry name" value="TRANSCRIPTIONAL REGULATOR REDD"/>
    <property type="match status" value="1"/>
</dbReference>
<evidence type="ECO:0000313" key="8">
    <source>
        <dbReference type="Proteomes" id="UP000323454"/>
    </source>
</evidence>
<proteinExistence type="inferred from homology"/>
<dbReference type="Pfam" id="PF00486">
    <property type="entry name" value="Trans_reg_C"/>
    <property type="match status" value="1"/>
</dbReference>
<dbReference type="Pfam" id="PF13191">
    <property type="entry name" value="AAA_16"/>
    <property type="match status" value="1"/>
</dbReference>
<organism evidence="7 8">
    <name type="scientific">Solihabitans fulvus</name>
    <dbReference type="NCBI Taxonomy" id="1892852"/>
    <lineage>
        <taxon>Bacteria</taxon>
        <taxon>Bacillati</taxon>
        <taxon>Actinomycetota</taxon>
        <taxon>Actinomycetes</taxon>
        <taxon>Pseudonocardiales</taxon>
        <taxon>Pseudonocardiaceae</taxon>
        <taxon>Solihabitans</taxon>
    </lineage>
</organism>
<feature type="domain" description="OmpR/PhoB-type" evidence="6">
    <location>
        <begin position="1"/>
        <end position="98"/>
    </location>
</feature>
<dbReference type="InterPro" id="IPR051677">
    <property type="entry name" value="AfsR-DnrI-RedD_regulator"/>
</dbReference>
<gene>
    <name evidence="7" type="ORF">F0L68_37345</name>
</gene>
<comment type="similarity">
    <text evidence="1">Belongs to the AfsR/DnrI/RedD regulatory family.</text>
</comment>
<dbReference type="Gene3D" id="1.25.40.10">
    <property type="entry name" value="Tetratricopeptide repeat domain"/>
    <property type="match status" value="1"/>
</dbReference>